<comment type="caution">
    <text evidence="8">The sequence shown here is derived from an EMBL/GenBank/DDBJ whole genome shotgun (WGS) entry which is preliminary data.</text>
</comment>
<dbReference type="SUPFAM" id="SSF88946">
    <property type="entry name" value="Sigma2 domain of RNA polymerase sigma factors"/>
    <property type="match status" value="1"/>
</dbReference>
<keyword evidence="3" id="KW-0731">Sigma factor</keyword>
<feature type="domain" description="RNA polymerase sigma-70 region 2" evidence="6">
    <location>
        <begin position="24"/>
        <end position="91"/>
    </location>
</feature>
<dbReference type="GO" id="GO:0003677">
    <property type="term" value="F:DNA binding"/>
    <property type="evidence" value="ECO:0007669"/>
    <property type="project" value="UniProtKB-KW"/>
</dbReference>
<keyword evidence="2" id="KW-0805">Transcription regulation</keyword>
<dbReference type="PANTHER" id="PTHR43133">
    <property type="entry name" value="RNA POLYMERASE ECF-TYPE SIGMA FACTO"/>
    <property type="match status" value="1"/>
</dbReference>
<gene>
    <name evidence="8" type="primary">sigW_44</name>
    <name evidence="8" type="ORF">SDC9_65122</name>
</gene>
<dbReference type="InterPro" id="IPR036388">
    <property type="entry name" value="WH-like_DNA-bd_sf"/>
</dbReference>
<dbReference type="EMBL" id="VSSQ01003034">
    <property type="protein sequence ID" value="MPM18709.1"/>
    <property type="molecule type" value="Genomic_DNA"/>
</dbReference>
<dbReference type="InterPro" id="IPR039425">
    <property type="entry name" value="RNA_pol_sigma-70-like"/>
</dbReference>
<dbReference type="NCBIfam" id="TIGR02937">
    <property type="entry name" value="sigma70-ECF"/>
    <property type="match status" value="1"/>
</dbReference>
<name>A0A644XRJ6_9ZZZZ</name>
<evidence type="ECO:0000256" key="5">
    <source>
        <dbReference type="ARBA" id="ARBA00023163"/>
    </source>
</evidence>
<dbReference type="InterPro" id="IPR013325">
    <property type="entry name" value="RNA_pol_sigma_r2"/>
</dbReference>
<dbReference type="SUPFAM" id="SSF88659">
    <property type="entry name" value="Sigma3 and sigma4 domains of RNA polymerase sigma factors"/>
    <property type="match status" value="1"/>
</dbReference>
<organism evidence="8">
    <name type="scientific">bioreactor metagenome</name>
    <dbReference type="NCBI Taxonomy" id="1076179"/>
    <lineage>
        <taxon>unclassified sequences</taxon>
        <taxon>metagenomes</taxon>
        <taxon>ecological metagenomes</taxon>
    </lineage>
</organism>
<comment type="similarity">
    <text evidence="1">Belongs to the sigma-70 factor family. ECF subfamily.</text>
</comment>
<dbReference type="Pfam" id="PF08281">
    <property type="entry name" value="Sigma70_r4_2"/>
    <property type="match status" value="1"/>
</dbReference>
<dbReference type="PANTHER" id="PTHR43133:SF8">
    <property type="entry name" value="RNA POLYMERASE SIGMA FACTOR HI_1459-RELATED"/>
    <property type="match status" value="1"/>
</dbReference>
<accession>A0A644XRJ6</accession>
<proteinExistence type="inferred from homology"/>
<sequence length="200" mass="22734">MNDIPEQQLVKAARAGDANAFETLVLRYEKRVYALTLRVCGNSSDAQEAAQEAFLSAWQSLPFFRGEASFATWLYRLAMNASVDLLRREKRQKTVSLDDGELNLDIPDSRLTPHEEAERRELHETIQTGLKSLPDDYRAVLVLRELHQLSYQEISDALDVDIGTVKSRINRGRKRLCEFLTKTGNFSFAAPSKKTEKEGQ</sequence>
<evidence type="ECO:0000259" key="6">
    <source>
        <dbReference type="Pfam" id="PF04542"/>
    </source>
</evidence>
<dbReference type="Gene3D" id="1.10.1740.10">
    <property type="match status" value="1"/>
</dbReference>
<evidence type="ECO:0000256" key="4">
    <source>
        <dbReference type="ARBA" id="ARBA00023125"/>
    </source>
</evidence>
<evidence type="ECO:0000313" key="8">
    <source>
        <dbReference type="EMBL" id="MPM18709.1"/>
    </source>
</evidence>
<dbReference type="Pfam" id="PF04542">
    <property type="entry name" value="Sigma70_r2"/>
    <property type="match status" value="1"/>
</dbReference>
<dbReference type="InterPro" id="IPR013249">
    <property type="entry name" value="RNA_pol_sigma70_r4_t2"/>
</dbReference>
<dbReference type="InterPro" id="IPR007627">
    <property type="entry name" value="RNA_pol_sigma70_r2"/>
</dbReference>
<dbReference type="CDD" id="cd06171">
    <property type="entry name" value="Sigma70_r4"/>
    <property type="match status" value="1"/>
</dbReference>
<feature type="domain" description="RNA polymerase sigma factor 70 region 4 type 2" evidence="7">
    <location>
        <begin position="125"/>
        <end position="176"/>
    </location>
</feature>
<evidence type="ECO:0000256" key="2">
    <source>
        <dbReference type="ARBA" id="ARBA00023015"/>
    </source>
</evidence>
<dbReference type="GO" id="GO:0006352">
    <property type="term" value="P:DNA-templated transcription initiation"/>
    <property type="evidence" value="ECO:0007669"/>
    <property type="project" value="InterPro"/>
</dbReference>
<evidence type="ECO:0000259" key="7">
    <source>
        <dbReference type="Pfam" id="PF08281"/>
    </source>
</evidence>
<evidence type="ECO:0000256" key="3">
    <source>
        <dbReference type="ARBA" id="ARBA00023082"/>
    </source>
</evidence>
<evidence type="ECO:0000256" key="1">
    <source>
        <dbReference type="ARBA" id="ARBA00010641"/>
    </source>
</evidence>
<dbReference type="Gene3D" id="1.10.10.10">
    <property type="entry name" value="Winged helix-like DNA-binding domain superfamily/Winged helix DNA-binding domain"/>
    <property type="match status" value="1"/>
</dbReference>
<dbReference type="GO" id="GO:0016987">
    <property type="term" value="F:sigma factor activity"/>
    <property type="evidence" value="ECO:0007669"/>
    <property type="project" value="UniProtKB-KW"/>
</dbReference>
<dbReference type="InterPro" id="IPR013324">
    <property type="entry name" value="RNA_pol_sigma_r3/r4-like"/>
</dbReference>
<protein>
    <submittedName>
        <fullName evidence="8">ECF RNA polymerase sigma factor SigW</fullName>
    </submittedName>
</protein>
<reference evidence="8" key="1">
    <citation type="submission" date="2019-08" db="EMBL/GenBank/DDBJ databases">
        <authorList>
            <person name="Kucharzyk K."/>
            <person name="Murdoch R.W."/>
            <person name="Higgins S."/>
            <person name="Loffler F."/>
        </authorList>
    </citation>
    <scope>NUCLEOTIDE SEQUENCE</scope>
</reference>
<dbReference type="InterPro" id="IPR014284">
    <property type="entry name" value="RNA_pol_sigma-70_dom"/>
</dbReference>
<keyword evidence="5" id="KW-0804">Transcription</keyword>
<keyword evidence="4" id="KW-0238">DNA-binding</keyword>
<dbReference type="AlphaFoldDB" id="A0A644XRJ6"/>